<dbReference type="InterPro" id="IPR017441">
    <property type="entry name" value="Protein_kinase_ATP_BS"/>
</dbReference>
<proteinExistence type="predicted"/>
<protein>
    <recommendedName>
        <fullName evidence="5">Protein kinase domain-containing protein</fullName>
    </recommendedName>
</protein>
<keyword evidence="2" id="KW-0472">Membrane</keyword>
<evidence type="ECO:0008006" key="5">
    <source>
        <dbReference type="Google" id="ProtNLM"/>
    </source>
</evidence>
<keyword evidence="2" id="KW-0812">Transmembrane</keyword>
<evidence type="ECO:0000313" key="3">
    <source>
        <dbReference type="EMBL" id="ETO14269.1"/>
    </source>
</evidence>
<dbReference type="AlphaFoldDB" id="X6MK73"/>
<accession>X6MK73</accession>
<evidence type="ECO:0000313" key="4">
    <source>
        <dbReference type="Proteomes" id="UP000023152"/>
    </source>
</evidence>
<dbReference type="InterPro" id="IPR011009">
    <property type="entry name" value="Kinase-like_dom_sf"/>
</dbReference>
<dbReference type="SUPFAM" id="SSF56112">
    <property type="entry name" value="Protein kinase-like (PK-like)"/>
    <property type="match status" value="1"/>
</dbReference>
<keyword evidence="1" id="KW-0067">ATP-binding</keyword>
<dbReference type="Proteomes" id="UP000023152">
    <property type="component" value="Unassembled WGS sequence"/>
</dbReference>
<name>X6MK73_RETFI</name>
<keyword evidence="2" id="KW-1133">Transmembrane helix</keyword>
<feature type="transmembrane region" description="Helical" evidence="2">
    <location>
        <begin position="181"/>
        <end position="200"/>
    </location>
</feature>
<evidence type="ECO:0000256" key="1">
    <source>
        <dbReference type="PROSITE-ProRule" id="PRU10141"/>
    </source>
</evidence>
<keyword evidence="4" id="KW-1185">Reference proteome</keyword>
<dbReference type="PROSITE" id="PS00107">
    <property type="entry name" value="PROTEIN_KINASE_ATP"/>
    <property type="match status" value="1"/>
</dbReference>
<gene>
    <name evidence="3" type="ORF">RFI_23098</name>
</gene>
<feature type="binding site" evidence="1">
    <location>
        <position position="489"/>
    </location>
    <ligand>
        <name>ATP</name>
        <dbReference type="ChEBI" id="CHEBI:30616"/>
    </ligand>
</feature>
<dbReference type="GO" id="GO:0005524">
    <property type="term" value="F:ATP binding"/>
    <property type="evidence" value="ECO:0007669"/>
    <property type="project" value="UniProtKB-UniRule"/>
</dbReference>
<sequence length="499" mass="57915">MYCFSFNADNWPKGQTYFFIVSHKKTTQYTNFLDWSIKFITSLFYIWSLIKKIIKKISGNFKTMLHIYIQLCDEKKAFNFCIKKQIKKKQKKQLSEKASNFLSLGVLLVNLCKRSIFKAQISLKGRTYSNVTFYLLKKKKENYWPKGNTGEFLVKKRESKKTLHQTRFQKLGKEWNNSMAILQYVYCLPFFFAILSSFGTKKKKNRSKNKLSILDPIHRGNNQASSNILKPLTMGKRNIFSQIRGRKKQKKLINERTHDSFFFCALTMTAELNKRYVQPLLPSLLPNLNDTNKINQNCAQELGPSKESEYLTKTQKRTQNIKTQKVERCQVNRTIRKKNKPHSKSSFHLDLSPMNLGTGVKKGVTKTEKDSKLDKDTSLPSLLYHFDIMPEQMQSNTAYHMFCYLFVRETHGSVVFVGASHNGVFQKDGFKISPNGTLIPQDMNDGSKLDRFMAIRKTDFLHLAIIGRGSSGVVYKCWDLRTHAFVALKVNDTITIFFL</sequence>
<evidence type="ECO:0000256" key="2">
    <source>
        <dbReference type="SAM" id="Phobius"/>
    </source>
</evidence>
<comment type="caution">
    <text evidence="3">The sequence shown here is derived from an EMBL/GenBank/DDBJ whole genome shotgun (WGS) entry which is preliminary data.</text>
</comment>
<reference evidence="3 4" key="1">
    <citation type="journal article" date="2013" name="Curr. Biol.">
        <title>The Genome of the Foraminiferan Reticulomyxa filosa.</title>
        <authorList>
            <person name="Glockner G."/>
            <person name="Hulsmann N."/>
            <person name="Schleicher M."/>
            <person name="Noegel A.A."/>
            <person name="Eichinger L."/>
            <person name="Gallinger C."/>
            <person name="Pawlowski J."/>
            <person name="Sierra R."/>
            <person name="Euteneuer U."/>
            <person name="Pillet L."/>
            <person name="Moustafa A."/>
            <person name="Platzer M."/>
            <person name="Groth M."/>
            <person name="Szafranski K."/>
            <person name="Schliwa M."/>
        </authorList>
    </citation>
    <scope>NUCLEOTIDE SEQUENCE [LARGE SCALE GENOMIC DNA]</scope>
</reference>
<dbReference type="EMBL" id="ASPP01020128">
    <property type="protein sequence ID" value="ETO14269.1"/>
    <property type="molecule type" value="Genomic_DNA"/>
</dbReference>
<dbReference type="Gene3D" id="3.30.200.20">
    <property type="entry name" value="Phosphorylase Kinase, domain 1"/>
    <property type="match status" value="1"/>
</dbReference>
<organism evidence="3 4">
    <name type="scientific">Reticulomyxa filosa</name>
    <dbReference type="NCBI Taxonomy" id="46433"/>
    <lineage>
        <taxon>Eukaryota</taxon>
        <taxon>Sar</taxon>
        <taxon>Rhizaria</taxon>
        <taxon>Retaria</taxon>
        <taxon>Foraminifera</taxon>
        <taxon>Monothalamids</taxon>
        <taxon>Reticulomyxidae</taxon>
        <taxon>Reticulomyxa</taxon>
    </lineage>
</organism>
<keyword evidence="1" id="KW-0547">Nucleotide-binding</keyword>